<dbReference type="EMBL" id="CP002344">
    <property type="protein sequence ID" value="ADU50146.1"/>
    <property type="molecule type" value="Genomic_DNA"/>
</dbReference>
<dbReference type="Pfam" id="PF09588">
    <property type="entry name" value="YqaJ"/>
    <property type="match status" value="1"/>
</dbReference>
<dbReference type="InterPro" id="IPR019080">
    <property type="entry name" value="YqaJ_viral_recombinase"/>
</dbReference>
<dbReference type="STRING" id="644966.Tmar_0021"/>
<dbReference type="GO" id="GO:0004519">
    <property type="term" value="F:endonuclease activity"/>
    <property type="evidence" value="ECO:0007669"/>
    <property type="project" value="UniProtKB-KW"/>
</dbReference>
<dbReference type="InterPro" id="IPR051703">
    <property type="entry name" value="NF-kappa-B_Signaling_Reg"/>
</dbReference>
<keyword evidence="3" id="KW-0255">Endonuclease</keyword>
<keyword evidence="4" id="KW-1185">Reference proteome</keyword>
<dbReference type="RefSeq" id="WP_013494452.1">
    <property type="nucleotide sequence ID" value="NC_014831.1"/>
</dbReference>
<feature type="domain" description="YqaJ viral recombinase" evidence="2">
    <location>
        <begin position="18"/>
        <end position="151"/>
    </location>
</feature>
<dbReference type="Proteomes" id="UP000008915">
    <property type="component" value="Chromosome"/>
</dbReference>
<dbReference type="GO" id="GO:0016787">
    <property type="term" value="F:hydrolase activity"/>
    <property type="evidence" value="ECO:0007669"/>
    <property type="project" value="UniProtKB-KW"/>
</dbReference>
<proteinExistence type="predicted"/>
<dbReference type="OrthoDB" id="46225at2"/>
<evidence type="ECO:0000256" key="1">
    <source>
        <dbReference type="ARBA" id="ARBA00022801"/>
    </source>
</evidence>
<reference evidence="4" key="2">
    <citation type="journal article" date="2010" name="Stand. Genomic Sci.">
        <title>Complete genome sequence of Thermaerobacter marianensis type strain (7p75aT).</title>
        <authorList>
            <person name="Han C."/>
            <person name="Gu W."/>
            <person name="Zhang X."/>
            <person name="Lapidus A."/>
            <person name="Nolan M."/>
            <person name="Copeland A."/>
            <person name="Lucas S."/>
            <person name="Glavina Del Rio T."/>
            <person name="Tice H."/>
            <person name="Cheng J."/>
            <person name="Tapia R."/>
            <person name="Goodwin L."/>
            <person name="Pitluck S."/>
            <person name="Pagani I."/>
            <person name="Ivanova N."/>
            <person name="Mavromatis K."/>
            <person name="Mikhailova N."/>
            <person name="Pati A."/>
            <person name="Chen A."/>
            <person name="Palaniappan K."/>
            <person name="Land M."/>
            <person name="Hauser L."/>
            <person name="Chang Y."/>
            <person name="Jeffries C."/>
            <person name="Schneider S."/>
            <person name="Rohde M."/>
            <person name="Goker M."/>
            <person name="Pukall R."/>
            <person name="Woyke T."/>
            <person name="Bristow J."/>
            <person name="Eisen J."/>
            <person name="Markowitz V."/>
            <person name="Hugenholtz P."/>
            <person name="Kyrpides N."/>
            <person name="Klenk H."/>
            <person name="Detter J."/>
        </authorList>
    </citation>
    <scope>NUCLEOTIDE SEQUENCE [LARGE SCALE GENOMIC DNA]</scope>
    <source>
        <strain evidence="4">ATCC 700841 / DSM 12885 / JCM 10246 / 7p75a</strain>
    </source>
</reference>
<dbReference type="InterPro" id="IPR011335">
    <property type="entry name" value="Restrct_endonuc-II-like"/>
</dbReference>
<evidence type="ECO:0000313" key="4">
    <source>
        <dbReference type="Proteomes" id="UP000008915"/>
    </source>
</evidence>
<keyword evidence="3" id="KW-0540">Nuclease</keyword>
<dbReference type="HOGENOM" id="CLU_049574_1_1_9"/>
<gene>
    <name evidence="3" type="ordered locus">Tmar_0021</name>
</gene>
<dbReference type="InterPro" id="IPR011604">
    <property type="entry name" value="PDDEXK-like_dom_sf"/>
</dbReference>
<dbReference type="NCBIfam" id="TIGR03033">
    <property type="entry name" value="phage_rel_nuc"/>
    <property type="match status" value="1"/>
</dbReference>
<organism evidence="3 4">
    <name type="scientific">Thermaerobacter marianensis (strain ATCC 700841 / DSM 12885 / JCM 10246 / 7p75a)</name>
    <dbReference type="NCBI Taxonomy" id="644966"/>
    <lineage>
        <taxon>Bacteria</taxon>
        <taxon>Bacillati</taxon>
        <taxon>Bacillota</taxon>
        <taxon>Clostridia</taxon>
        <taxon>Eubacteriales</taxon>
        <taxon>Clostridiales Family XVII. Incertae Sedis</taxon>
        <taxon>Thermaerobacter</taxon>
    </lineage>
</organism>
<reference evidence="3 4" key="1">
    <citation type="journal article" date="2010" name="Stand. Genomic Sci.">
        <title>Complete genome sequence of Thermaerobacter marianensis type strain (7p75a).</title>
        <authorList>
            <person name="Han C."/>
            <person name="Gu W."/>
            <person name="Zhang X."/>
            <person name="Lapidus A."/>
            <person name="Nolan M."/>
            <person name="Copeland A."/>
            <person name="Lucas S."/>
            <person name="Del Rio T.G."/>
            <person name="Tice H."/>
            <person name="Cheng J.F."/>
            <person name="Tapia R."/>
            <person name="Goodwin L."/>
            <person name="Pitluck S."/>
            <person name="Pagani I."/>
            <person name="Ivanova N."/>
            <person name="Mavromatis K."/>
            <person name="Mikhailova N."/>
            <person name="Pati A."/>
            <person name="Chen A."/>
            <person name="Palaniappan K."/>
            <person name="Land M."/>
            <person name="Hauser L."/>
            <person name="Chang Y.J."/>
            <person name="Jeffries C.D."/>
            <person name="Schneider S."/>
            <person name="Rohde M."/>
            <person name="Goker M."/>
            <person name="Pukall R."/>
            <person name="Woyke T."/>
            <person name="Bristow J."/>
            <person name="Eisen J.A."/>
            <person name="Markowitz V."/>
            <person name="Hugenholtz P."/>
            <person name="Kyrpides N.C."/>
            <person name="Klenk H.P."/>
            <person name="Detter J.C."/>
        </authorList>
    </citation>
    <scope>NUCLEOTIDE SEQUENCE [LARGE SCALE GENOMIC DNA]</scope>
    <source>
        <strain evidence="4">ATCC 700841 / DSM 12885 / JCM 10246 / 7p75a</strain>
    </source>
</reference>
<dbReference type="SUPFAM" id="SSF52980">
    <property type="entry name" value="Restriction endonuclease-like"/>
    <property type="match status" value="1"/>
</dbReference>
<dbReference type="eggNOG" id="COG5377">
    <property type="taxonomic scope" value="Bacteria"/>
</dbReference>
<accession>E6SKF9</accession>
<sequence>MATAKVLVRTAGMDRATWLAWRRRGIGGSDAPAVAGLDPLRSPLALWMEKTGQMEPEEPGESALWGTLLEPVIVEEWERRTGKKARRRNAILQHPEQPFMLANLDREVVGERALLEIKTTAAWHGHEIGEDRLPDRYVVQAQHYLAVTGYERCYFAVLVGGQHLVTTYVDRDEELISYLVEMERDFWRCVETCTPPAPGGSDLDRAILQRLYPDVEPDSVVDLPEEAAEWLRVYREAHAAERAATARKQEAANRLRSLLGGHELGRIGGEVVVRQRQIMQKRLDTKRLKSERPDVYDAYLTEAVQRRLEVLGGNEEGA</sequence>
<dbReference type="InterPro" id="IPR017482">
    <property type="entry name" value="Lambda-type_endonuclease"/>
</dbReference>
<name>E6SKF9_THEM7</name>
<dbReference type="KEGG" id="tmr:Tmar_0021"/>
<dbReference type="AlphaFoldDB" id="E6SKF9"/>
<evidence type="ECO:0000313" key="3">
    <source>
        <dbReference type="EMBL" id="ADU50146.1"/>
    </source>
</evidence>
<protein>
    <submittedName>
        <fullName evidence="3">Phage-type endonuclease</fullName>
    </submittedName>
</protein>
<dbReference type="Gene3D" id="3.90.320.10">
    <property type="match status" value="1"/>
</dbReference>
<dbReference type="PANTHER" id="PTHR46609">
    <property type="entry name" value="EXONUCLEASE, PHAGE-TYPE/RECB, C-TERMINAL DOMAIN-CONTAINING PROTEIN"/>
    <property type="match status" value="1"/>
</dbReference>
<evidence type="ECO:0000259" key="2">
    <source>
        <dbReference type="Pfam" id="PF09588"/>
    </source>
</evidence>
<dbReference type="PANTHER" id="PTHR46609:SF6">
    <property type="entry name" value="EXONUCLEASE, PHAGE-TYPE_RECB, C-TERMINAL DOMAIN-CONTAINING PROTEIN-RELATED"/>
    <property type="match status" value="1"/>
</dbReference>
<keyword evidence="1" id="KW-0378">Hydrolase</keyword>